<feature type="domain" description="Tyr recombinase" evidence="5">
    <location>
        <begin position="106"/>
        <end position="295"/>
    </location>
</feature>
<dbReference type="PANTHER" id="PTHR30349">
    <property type="entry name" value="PHAGE INTEGRASE-RELATED"/>
    <property type="match status" value="1"/>
</dbReference>
<dbReference type="PROSITE" id="PS51898">
    <property type="entry name" value="TYR_RECOMBINASE"/>
    <property type="match status" value="1"/>
</dbReference>
<dbReference type="Pfam" id="PF13102">
    <property type="entry name" value="Phage_int_SAM_5"/>
    <property type="match status" value="1"/>
</dbReference>
<keyword evidence="8" id="KW-1185">Reference proteome</keyword>
<evidence type="ECO:0000259" key="6">
    <source>
        <dbReference type="PROSITE" id="PS51900"/>
    </source>
</evidence>
<gene>
    <name evidence="7" type="primary">xerC_1</name>
    <name evidence="7" type="ORF">GCM10008983_06660</name>
</gene>
<evidence type="ECO:0000313" key="7">
    <source>
        <dbReference type="EMBL" id="GAA0432720.1"/>
    </source>
</evidence>
<dbReference type="Pfam" id="PF00589">
    <property type="entry name" value="Phage_integrase"/>
    <property type="match status" value="1"/>
</dbReference>
<dbReference type="PROSITE" id="PS51900">
    <property type="entry name" value="CB"/>
    <property type="match status" value="1"/>
</dbReference>
<dbReference type="InterPro" id="IPR010998">
    <property type="entry name" value="Integrase_recombinase_N"/>
</dbReference>
<organism evidence="7 8">
    <name type="scientific">Lentibacillus halophilus</name>
    <dbReference type="NCBI Taxonomy" id="295065"/>
    <lineage>
        <taxon>Bacteria</taxon>
        <taxon>Bacillati</taxon>
        <taxon>Bacillota</taxon>
        <taxon>Bacilli</taxon>
        <taxon>Bacillales</taxon>
        <taxon>Bacillaceae</taxon>
        <taxon>Lentibacillus</taxon>
    </lineage>
</organism>
<evidence type="ECO:0000256" key="2">
    <source>
        <dbReference type="ARBA" id="ARBA00023125"/>
    </source>
</evidence>
<dbReference type="Gene3D" id="1.10.150.130">
    <property type="match status" value="1"/>
</dbReference>
<comment type="similarity">
    <text evidence="1">Belongs to the 'phage' integrase family.</text>
</comment>
<dbReference type="CDD" id="cd00397">
    <property type="entry name" value="DNA_BRE_C"/>
    <property type="match status" value="1"/>
</dbReference>
<comment type="caution">
    <text evidence="7">The sequence shown here is derived from an EMBL/GenBank/DDBJ whole genome shotgun (WGS) entry which is preliminary data.</text>
</comment>
<dbReference type="InterPro" id="IPR044068">
    <property type="entry name" value="CB"/>
</dbReference>
<evidence type="ECO:0000256" key="1">
    <source>
        <dbReference type="ARBA" id="ARBA00008857"/>
    </source>
</evidence>
<evidence type="ECO:0000259" key="5">
    <source>
        <dbReference type="PROSITE" id="PS51898"/>
    </source>
</evidence>
<keyword evidence="3" id="KW-0233">DNA recombination</keyword>
<dbReference type="SUPFAM" id="SSF56349">
    <property type="entry name" value="DNA breaking-rejoining enzymes"/>
    <property type="match status" value="1"/>
</dbReference>
<dbReference type="EMBL" id="BAAADM010000015">
    <property type="protein sequence ID" value="GAA0432720.1"/>
    <property type="molecule type" value="Genomic_DNA"/>
</dbReference>
<evidence type="ECO:0000256" key="4">
    <source>
        <dbReference type="PROSITE-ProRule" id="PRU01248"/>
    </source>
</evidence>
<evidence type="ECO:0000313" key="8">
    <source>
        <dbReference type="Proteomes" id="UP001501459"/>
    </source>
</evidence>
<sequence length="305" mass="35823">MLLKFALQEFIEDREFQNLSETTLTSYKDTFKQFEEFCTSKEIVNVNDVTTNTIKSYINHCRKLGNNTTSTNSKLRRLKALFNHLVNEEVIKTNPASKLSSSKEDIKIEVFSDNQVKQMLNYYRRIKKREKSFFAYRDYTIIVVLLSTGLRQTELTHLKWANIDFNYYTLKVFGKSRKIETIPLTEKLVKELASYKVYCEQTFGKDNLNDYVFTNRQNKPLSANAVQNVFKRLSKIMNFKDVRLSSHTFRHTFCQRCIQSGMSTFAVQKLMRHSSISTTERYAAMWGNDLAEQNDKYNPLNNLEV</sequence>
<accession>A0ABN0Z546</accession>
<keyword evidence="2 4" id="KW-0238">DNA-binding</keyword>
<protein>
    <submittedName>
        <fullName evidence="7">Tyrosine recombinase XerC</fullName>
    </submittedName>
</protein>
<name>A0ABN0Z546_9BACI</name>
<feature type="domain" description="Core-binding (CB)" evidence="6">
    <location>
        <begin position="1"/>
        <end position="86"/>
    </location>
</feature>
<dbReference type="InterPro" id="IPR050090">
    <property type="entry name" value="Tyrosine_recombinase_XerCD"/>
</dbReference>
<dbReference type="Gene3D" id="1.10.443.10">
    <property type="entry name" value="Intergrase catalytic core"/>
    <property type="match status" value="1"/>
</dbReference>
<dbReference type="InterPro" id="IPR025269">
    <property type="entry name" value="SAM-like_dom"/>
</dbReference>
<dbReference type="InterPro" id="IPR011010">
    <property type="entry name" value="DNA_brk_join_enz"/>
</dbReference>
<dbReference type="InterPro" id="IPR002104">
    <property type="entry name" value="Integrase_catalytic"/>
</dbReference>
<evidence type="ECO:0000256" key="3">
    <source>
        <dbReference type="ARBA" id="ARBA00023172"/>
    </source>
</evidence>
<reference evidence="7 8" key="1">
    <citation type="journal article" date="2019" name="Int. J. Syst. Evol. Microbiol.">
        <title>The Global Catalogue of Microorganisms (GCM) 10K type strain sequencing project: providing services to taxonomists for standard genome sequencing and annotation.</title>
        <authorList>
            <consortium name="The Broad Institute Genomics Platform"/>
            <consortium name="The Broad Institute Genome Sequencing Center for Infectious Disease"/>
            <person name="Wu L."/>
            <person name="Ma J."/>
        </authorList>
    </citation>
    <scope>NUCLEOTIDE SEQUENCE [LARGE SCALE GENOMIC DNA]</scope>
    <source>
        <strain evidence="7 8">JCM 12149</strain>
    </source>
</reference>
<proteinExistence type="inferred from homology"/>
<dbReference type="Proteomes" id="UP001501459">
    <property type="component" value="Unassembled WGS sequence"/>
</dbReference>
<dbReference type="PANTHER" id="PTHR30349:SF41">
    <property type="entry name" value="INTEGRASE_RECOMBINASE PROTEIN MJ0367-RELATED"/>
    <property type="match status" value="1"/>
</dbReference>
<dbReference type="InterPro" id="IPR013762">
    <property type="entry name" value="Integrase-like_cat_sf"/>
</dbReference>
<dbReference type="RefSeq" id="WP_343751161.1">
    <property type="nucleotide sequence ID" value="NZ_BAAADM010000015.1"/>
</dbReference>